<gene>
    <name evidence="2" type="ORF">EV420DRAFT_1564641</name>
</gene>
<dbReference type="EMBL" id="JAUEPS010000038">
    <property type="protein sequence ID" value="KAK0449554.1"/>
    <property type="molecule type" value="Genomic_DNA"/>
</dbReference>
<name>A0AA39MXC8_ARMTA</name>
<dbReference type="RefSeq" id="XP_060326846.1">
    <property type="nucleotide sequence ID" value="XM_060473985.1"/>
</dbReference>
<proteinExistence type="predicted"/>
<feature type="compositionally biased region" description="Basic and acidic residues" evidence="1">
    <location>
        <begin position="331"/>
        <end position="355"/>
    </location>
</feature>
<evidence type="ECO:0000256" key="1">
    <source>
        <dbReference type="SAM" id="MobiDB-lite"/>
    </source>
</evidence>
<keyword evidence="3" id="KW-1185">Reference proteome</keyword>
<comment type="caution">
    <text evidence="2">The sequence shown here is derived from an EMBL/GenBank/DDBJ whole genome shotgun (WGS) entry which is preliminary data.</text>
</comment>
<accession>A0AA39MXC8</accession>
<feature type="region of interest" description="Disordered" evidence="1">
    <location>
        <begin position="110"/>
        <end position="154"/>
    </location>
</feature>
<feature type="region of interest" description="Disordered" evidence="1">
    <location>
        <begin position="331"/>
        <end position="362"/>
    </location>
</feature>
<organism evidence="2 3">
    <name type="scientific">Armillaria tabescens</name>
    <name type="common">Ringless honey mushroom</name>
    <name type="synonym">Agaricus tabescens</name>
    <dbReference type="NCBI Taxonomy" id="1929756"/>
    <lineage>
        <taxon>Eukaryota</taxon>
        <taxon>Fungi</taxon>
        <taxon>Dikarya</taxon>
        <taxon>Basidiomycota</taxon>
        <taxon>Agaricomycotina</taxon>
        <taxon>Agaricomycetes</taxon>
        <taxon>Agaricomycetidae</taxon>
        <taxon>Agaricales</taxon>
        <taxon>Marasmiineae</taxon>
        <taxon>Physalacriaceae</taxon>
        <taxon>Desarmillaria</taxon>
    </lineage>
</organism>
<evidence type="ECO:0000313" key="3">
    <source>
        <dbReference type="Proteomes" id="UP001175211"/>
    </source>
</evidence>
<reference evidence="2" key="1">
    <citation type="submission" date="2023-06" db="EMBL/GenBank/DDBJ databases">
        <authorList>
            <consortium name="Lawrence Berkeley National Laboratory"/>
            <person name="Ahrendt S."/>
            <person name="Sahu N."/>
            <person name="Indic B."/>
            <person name="Wong-Bajracharya J."/>
            <person name="Merenyi Z."/>
            <person name="Ke H.-M."/>
            <person name="Monk M."/>
            <person name="Kocsube S."/>
            <person name="Drula E."/>
            <person name="Lipzen A."/>
            <person name="Balint B."/>
            <person name="Henrissat B."/>
            <person name="Andreopoulos B."/>
            <person name="Martin F.M."/>
            <person name="Harder C.B."/>
            <person name="Rigling D."/>
            <person name="Ford K.L."/>
            <person name="Foster G.D."/>
            <person name="Pangilinan J."/>
            <person name="Papanicolaou A."/>
            <person name="Barry K."/>
            <person name="LaButti K."/>
            <person name="Viragh M."/>
            <person name="Koriabine M."/>
            <person name="Yan M."/>
            <person name="Riley R."/>
            <person name="Champramary S."/>
            <person name="Plett K.L."/>
            <person name="Tsai I.J."/>
            <person name="Slot J."/>
            <person name="Sipos G."/>
            <person name="Plett J."/>
            <person name="Nagy L.G."/>
            <person name="Grigoriev I.V."/>
        </authorList>
    </citation>
    <scope>NUCLEOTIDE SEQUENCE</scope>
    <source>
        <strain evidence="2">CCBAS 213</strain>
    </source>
</reference>
<feature type="region of interest" description="Disordered" evidence="1">
    <location>
        <begin position="290"/>
        <end position="316"/>
    </location>
</feature>
<dbReference type="Proteomes" id="UP001175211">
    <property type="component" value="Unassembled WGS sequence"/>
</dbReference>
<sequence>MFSKAVKSLQFVFYSALTSVAPFDFHTIPPKNTLIFEPNAITRKDRKSQTARYYLSSVAQHCPHGAGEAVVKKMELMKSSWIPNHEFLLFYVKDRRNIYGREAVIRVEILNDSSPPQPESDTTTPSLQPAQGDGRPFPSESTPHAVSHSSSSPPTLRPALDLFTITCMPVISTKDCNILSTLTFNGNSTFSIEEVAAIASVASAAADEQSLLGHQSSWYARMIYSIILETQAGNYTKAPPDKHMGKHKIVDDAASNILIPSSDASKQLTQAYLKRWREYLGDIDDRKKVKEEPSIPMAEAPRREAEADRRETERLRQESLELQLMIAREKEETRRLRKEIEDSERELALCRERSSSSRPSAI</sequence>
<dbReference type="AlphaFoldDB" id="A0AA39MXC8"/>
<feature type="compositionally biased region" description="Polar residues" evidence="1">
    <location>
        <begin position="111"/>
        <end position="129"/>
    </location>
</feature>
<feature type="compositionally biased region" description="Low complexity" evidence="1">
    <location>
        <begin position="139"/>
        <end position="154"/>
    </location>
</feature>
<dbReference type="GeneID" id="85357533"/>
<protein>
    <submittedName>
        <fullName evidence="2">Uncharacterized protein</fullName>
    </submittedName>
</protein>
<evidence type="ECO:0000313" key="2">
    <source>
        <dbReference type="EMBL" id="KAK0449554.1"/>
    </source>
</evidence>
<feature type="compositionally biased region" description="Basic and acidic residues" evidence="1">
    <location>
        <begin position="300"/>
        <end position="316"/>
    </location>
</feature>